<evidence type="ECO:0000313" key="12">
    <source>
        <dbReference type="Proteomes" id="UP000287156"/>
    </source>
</evidence>
<comment type="caution">
    <text evidence="11">The sequence shown here is derived from an EMBL/GenBank/DDBJ whole genome shotgun (WGS) entry which is preliminary data.</text>
</comment>
<dbReference type="PRINTS" id="PR00045">
    <property type="entry name" value="SIGMA54FCT"/>
</dbReference>
<dbReference type="GO" id="GO:0001216">
    <property type="term" value="F:DNA-binding transcription activator activity"/>
    <property type="evidence" value="ECO:0007669"/>
    <property type="project" value="InterPro"/>
</dbReference>
<evidence type="ECO:0000256" key="3">
    <source>
        <dbReference type="ARBA" id="ARBA00022679"/>
    </source>
</evidence>
<gene>
    <name evidence="11" type="primary">rpoN</name>
    <name evidence="11" type="ORF">D4T97_003665</name>
</gene>
<protein>
    <submittedName>
        <fullName evidence="11">RNA polymerase sigma-54 factor</fullName>
    </submittedName>
</protein>
<keyword evidence="5" id="KW-0805">Transcription regulation</keyword>
<dbReference type="AlphaFoldDB" id="A0A429Y868"/>
<dbReference type="EMBL" id="QYTV02000001">
    <property type="protein sequence ID" value="RST77583.1"/>
    <property type="molecule type" value="Genomic_DNA"/>
</dbReference>
<dbReference type="Pfam" id="PF04552">
    <property type="entry name" value="Sigma54_DBD"/>
    <property type="match status" value="1"/>
</dbReference>
<organism evidence="11 12">
    <name type="scientific">Siminovitchia acidinfaciens</name>
    <dbReference type="NCBI Taxonomy" id="2321395"/>
    <lineage>
        <taxon>Bacteria</taxon>
        <taxon>Bacillati</taxon>
        <taxon>Bacillota</taxon>
        <taxon>Bacilli</taxon>
        <taxon>Bacillales</taxon>
        <taxon>Bacillaceae</taxon>
        <taxon>Siminovitchia</taxon>
    </lineage>
</organism>
<evidence type="ECO:0000256" key="4">
    <source>
        <dbReference type="ARBA" id="ARBA00022695"/>
    </source>
</evidence>
<dbReference type="GO" id="GO:0000428">
    <property type="term" value="C:DNA-directed RNA polymerase complex"/>
    <property type="evidence" value="ECO:0007669"/>
    <property type="project" value="UniProtKB-KW"/>
</dbReference>
<dbReference type="Pfam" id="PF04963">
    <property type="entry name" value="Sigma54_CBD"/>
    <property type="match status" value="1"/>
</dbReference>
<dbReference type="InterPro" id="IPR010982">
    <property type="entry name" value="Lambda_DNA-bd_dom_sf"/>
</dbReference>
<feature type="domain" description="RNA polymerase sigma factor 54 DNA-binding" evidence="9">
    <location>
        <begin position="283"/>
        <end position="444"/>
    </location>
</feature>
<dbReference type="PROSITE" id="PS50044">
    <property type="entry name" value="SIGMA54_3"/>
    <property type="match status" value="1"/>
</dbReference>
<dbReference type="RefSeq" id="WP_126047720.1">
    <property type="nucleotide sequence ID" value="NZ_QYTV02000001.1"/>
</dbReference>
<evidence type="ECO:0000256" key="6">
    <source>
        <dbReference type="ARBA" id="ARBA00023082"/>
    </source>
</evidence>
<dbReference type="InterPro" id="IPR000394">
    <property type="entry name" value="RNA_pol_sigma_54"/>
</dbReference>
<dbReference type="PIRSF" id="PIRSF000774">
    <property type="entry name" value="RpoN"/>
    <property type="match status" value="1"/>
</dbReference>
<keyword evidence="4" id="KW-0548">Nucleotidyltransferase</keyword>
<dbReference type="PANTHER" id="PTHR32248:SF4">
    <property type="entry name" value="RNA POLYMERASE SIGMA-54 FACTOR"/>
    <property type="match status" value="1"/>
</dbReference>
<evidence type="ECO:0000256" key="2">
    <source>
        <dbReference type="ARBA" id="ARBA00022478"/>
    </source>
</evidence>
<feature type="domain" description="RNA polymerase sigma factor 54 core-binding" evidence="10">
    <location>
        <begin position="82"/>
        <end position="269"/>
    </location>
</feature>
<dbReference type="Gene3D" id="1.10.260.40">
    <property type="entry name" value="lambda repressor-like DNA-binding domains"/>
    <property type="match status" value="1"/>
</dbReference>
<dbReference type="GO" id="GO:0016779">
    <property type="term" value="F:nucleotidyltransferase activity"/>
    <property type="evidence" value="ECO:0007669"/>
    <property type="project" value="UniProtKB-KW"/>
</dbReference>
<keyword evidence="3" id="KW-0808">Transferase</keyword>
<name>A0A429Y868_9BACI</name>
<keyword evidence="7" id="KW-0238">DNA-binding</keyword>
<sequence length="446" mass="51283">MKLEPALLQKQTLNLTMTQELQQAITILQYTAHELTAFLESKEMENPLIQLESPIVRSVDPRYDRVRKRKVTNPENDQKKWLEQMAEPTEGLADHLFSQLVMKALSGFQEKLVEQFIYNLDPNGYLTITVDEAADACGTTIEEAEEILQLVQSLEPAGVAARSLQECLILQVDRRQDVPPLAVKLLTEYFNEFAEKKWKLLSDNLSVSLQEIQQAADFITTLDPRPGTHFDYERPQYVIPDLILEIVDGKLELQLFERHLPAIRYQSDYYNEMSSIADDKVKQYLNDKRQDFRWIMRSIEQRKQTLMKVGMAILEEQQDFFLKGPKYLKPLTLKDVAEKIEVHESTVSRAIRGKYIQTPSGMHELKKFFSQALQSNAASDGEQASAGQAKALIKGLVDKEDKSKPLSDQAIANMLKEKGLTLSRRTVAKYREQLRIPSSTKRKRYE</sequence>
<dbReference type="OrthoDB" id="9814402at2"/>
<evidence type="ECO:0000259" key="10">
    <source>
        <dbReference type="Pfam" id="PF04963"/>
    </source>
</evidence>
<dbReference type="GO" id="GO:0006352">
    <property type="term" value="P:DNA-templated transcription initiation"/>
    <property type="evidence" value="ECO:0007669"/>
    <property type="project" value="InterPro"/>
</dbReference>
<keyword evidence="2" id="KW-0240">DNA-directed RNA polymerase</keyword>
<proteinExistence type="inferred from homology"/>
<comment type="similarity">
    <text evidence="1">Belongs to the sigma-54 factor family.</text>
</comment>
<accession>A0A429Y868</accession>
<dbReference type="PROSITE" id="PS00717">
    <property type="entry name" value="SIGMA54_1"/>
    <property type="match status" value="1"/>
</dbReference>
<evidence type="ECO:0000259" key="9">
    <source>
        <dbReference type="Pfam" id="PF04552"/>
    </source>
</evidence>
<keyword evidence="6" id="KW-0731">Sigma factor</keyword>
<dbReference type="InterPro" id="IPR007634">
    <property type="entry name" value="RNA_pol_sigma_54_DNA-bd"/>
</dbReference>
<keyword evidence="8" id="KW-0804">Transcription</keyword>
<evidence type="ECO:0000256" key="5">
    <source>
        <dbReference type="ARBA" id="ARBA00023015"/>
    </source>
</evidence>
<dbReference type="InterPro" id="IPR007046">
    <property type="entry name" value="RNA_pol_sigma_54_core-bd"/>
</dbReference>
<reference evidence="11" key="1">
    <citation type="submission" date="2018-12" db="EMBL/GenBank/DDBJ databases">
        <authorList>
            <person name="Sun L."/>
            <person name="Chen Z."/>
        </authorList>
    </citation>
    <scope>NUCLEOTIDE SEQUENCE [LARGE SCALE GENOMIC DNA]</scope>
    <source>
        <strain evidence="11">3-2-2</strain>
    </source>
</reference>
<evidence type="ECO:0000313" key="11">
    <source>
        <dbReference type="EMBL" id="RST77583.1"/>
    </source>
</evidence>
<dbReference type="PROSITE" id="PS00718">
    <property type="entry name" value="SIGMA54_2"/>
    <property type="match status" value="1"/>
</dbReference>
<evidence type="ECO:0000256" key="8">
    <source>
        <dbReference type="ARBA" id="ARBA00023163"/>
    </source>
</evidence>
<dbReference type="GO" id="GO:0003677">
    <property type="term" value="F:DNA binding"/>
    <property type="evidence" value="ECO:0007669"/>
    <property type="project" value="UniProtKB-KW"/>
</dbReference>
<evidence type="ECO:0000256" key="7">
    <source>
        <dbReference type="ARBA" id="ARBA00023125"/>
    </source>
</evidence>
<dbReference type="Pfam" id="PF00309">
    <property type="entry name" value="Sigma54_AID"/>
    <property type="match status" value="1"/>
</dbReference>
<keyword evidence="12" id="KW-1185">Reference proteome</keyword>
<evidence type="ECO:0000256" key="1">
    <source>
        <dbReference type="ARBA" id="ARBA00008798"/>
    </source>
</evidence>
<dbReference type="PANTHER" id="PTHR32248">
    <property type="entry name" value="RNA POLYMERASE SIGMA-54 FACTOR"/>
    <property type="match status" value="1"/>
</dbReference>
<dbReference type="NCBIfam" id="TIGR02395">
    <property type="entry name" value="rpoN_sigma"/>
    <property type="match status" value="1"/>
</dbReference>
<dbReference type="InterPro" id="IPR038709">
    <property type="entry name" value="RpoN_core-bd_sf"/>
</dbReference>
<dbReference type="Gene3D" id="1.10.10.1330">
    <property type="entry name" value="RNA polymerase sigma-54 factor, core-binding domain"/>
    <property type="match status" value="1"/>
</dbReference>
<dbReference type="Proteomes" id="UP000287156">
    <property type="component" value="Unassembled WGS sequence"/>
</dbReference>
<dbReference type="GO" id="GO:0016987">
    <property type="term" value="F:sigma factor activity"/>
    <property type="evidence" value="ECO:0007669"/>
    <property type="project" value="UniProtKB-KW"/>
</dbReference>
<dbReference type="Gene3D" id="1.10.10.60">
    <property type="entry name" value="Homeodomain-like"/>
    <property type="match status" value="1"/>
</dbReference>